<dbReference type="GeneID" id="112052572"/>
<evidence type="ECO:0000259" key="4">
    <source>
        <dbReference type="PROSITE" id="PS51031"/>
    </source>
</evidence>
<dbReference type="RefSeq" id="XP_023947472.1">
    <property type="nucleotide sequence ID" value="XM_024091704.2"/>
</dbReference>
<dbReference type="PROSITE" id="PS51031">
    <property type="entry name" value="BESS"/>
    <property type="match status" value="1"/>
</dbReference>
<keyword evidence="5" id="KW-1185">Reference proteome</keyword>
<dbReference type="GO" id="GO:0005634">
    <property type="term" value="C:nucleus"/>
    <property type="evidence" value="ECO:0007669"/>
    <property type="project" value="UniProtKB-SubCell"/>
</dbReference>
<dbReference type="KEGG" id="bany:112052572"/>
<dbReference type="Proteomes" id="UP001652582">
    <property type="component" value="Chromosome 10"/>
</dbReference>
<evidence type="ECO:0000256" key="2">
    <source>
        <dbReference type="SAM" id="MobiDB-lite"/>
    </source>
</evidence>
<evidence type="ECO:0000259" key="3">
    <source>
        <dbReference type="PROSITE" id="PS51029"/>
    </source>
</evidence>
<dbReference type="GO" id="GO:0003677">
    <property type="term" value="F:DNA binding"/>
    <property type="evidence" value="ECO:0007669"/>
    <property type="project" value="InterPro"/>
</dbReference>
<sequence>MDAAARDVAKPLRRCTTRDTPCALRDAILSWPRVHSLDRSPHFAITRKSCQMATILENFDTERFIKEIKSRPAIWDKSCDGYSNRELKKQSWAEIMRIFGGDDMSPTKRRFMQITLQMKWKGIRNCFSRELRRQRKLKAGIDPGARKSEYTHFKQMQFLRDVIKTRSRIAENIVIEQPAKSSIKQENIDDAEYDSSKCEEDDDDEEYSKLEELTDDFSKLEEVEMEFDKTDPLNEVERLRTKRPRYDSMTDDDDLLFLLSMLKTLRRVPLKNKMATRMNLMAVLNEATKDLET</sequence>
<dbReference type="PANTHER" id="PTHR12243">
    <property type="entry name" value="MADF DOMAIN TRANSCRIPTION FACTOR"/>
    <property type="match status" value="1"/>
</dbReference>
<evidence type="ECO:0000313" key="5">
    <source>
        <dbReference type="Proteomes" id="UP001652582"/>
    </source>
</evidence>
<dbReference type="SMART" id="SM00595">
    <property type="entry name" value="MADF"/>
    <property type="match status" value="1"/>
</dbReference>
<dbReference type="OrthoDB" id="6616165at2759"/>
<accession>A0A6J1NQR6</accession>
<feature type="domain" description="BESS" evidence="4">
    <location>
        <begin position="251"/>
        <end position="290"/>
    </location>
</feature>
<dbReference type="AlphaFoldDB" id="A0A6J1NQR6"/>
<comment type="subcellular location">
    <subcellularLocation>
        <location evidence="1">Nucleus</location>
    </subcellularLocation>
</comment>
<dbReference type="InterPro" id="IPR039353">
    <property type="entry name" value="TF_Adf1"/>
</dbReference>
<dbReference type="GO" id="GO:0006357">
    <property type="term" value="P:regulation of transcription by RNA polymerase II"/>
    <property type="evidence" value="ECO:0007669"/>
    <property type="project" value="TreeGrafter"/>
</dbReference>
<proteinExistence type="predicted"/>
<dbReference type="PANTHER" id="PTHR12243:SF64">
    <property type="entry name" value="DORSAL INTERACTING PROTEIN 3-RELATED"/>
    <property type="match status" value="1"/>
</dbReference>
<evidence type="ECO:0000313" key="6">
    <source>
        <dbReference type="RefSeq" id="XP_023947472.1"/>
    </source>
</evidence>
<protein>
    <submittedName>
        <fullName evidence="6">Uncharacterized protein LOC112052572</fullName>
    </submittedName>
</protein>
<name>A0A6J1NQR6_BICAN</name>
<feature type="region of interest" description="Disordered" evidence="2">
    <location>
        <begin position="185"/>
        <end position="204"/>
    </location>
</feature>
<dbReference type="PROSITE" id="PS51029">
    <property type="entry name" value="MADF"/>
    <property type="match status" value="1"/>
</dbReference>
<dbReference type="InterPro" id="IPR004210">
    <property type="entry name" value="BESS_motif"/>
</dbReference>
<evidence type="ECO:0000256" key="1">
    <source>
        <dbReference type="PROSITE-ProRule" id="PRU00371"/>
    </source>
</evidence>
<reference evidence="6" key="1">
    <citation type="submission" date="2025-08" db="UniProtKB">
        <authorList>
            <consortium name="RefSeq"/>
        </authorList>
    </citation>
    <scope>IDENTIFICATION</scope>
</reference>
<keyword evidence="1" id="KW-0539">Nucleus</keyword>
<feature type="domain" description="MADF" evidence="3">
    <location>
        <begin position="63"/>
        <end position="164"/>
    </location>
</feature>
<feature type="compositionally biased region" description="Acidic residues" evidence="2">
    <location>
        <begin position="188"/>
        <end position="204"/>
    </location>
</feature>
<dbReference type="Pfam" id="PF10545">
    <property type="entry name" value="MADF_DNA_bdg"/>
    <property type="match status" value="1"/>
</dbReference>
<organism evidence="5 6">
    <name type="scientific">Bicyclus anynana</name>
    <name type="common">Squinting bush brown butterfly</name>
    <dbReference type="NCBI Taxonomy" id="110368"/>
    <lineage>
        <taxon>Eukaryota</taxon>
        <taxon>Metazoa</taxon>
        <taxon>Ecdysozoa</taxon>
        <taxon>Arthropoda</taxon>
        <taxon>Hexapoda</taxon>
        <taxon>Insecta</taxon>
        <taxon>Pterygota</taxon>
        <taxon>Neoptera</taxon>
        <taxon>Endopterygota</taxon>
        <taxon>Lepidoptera</taxon>
        <taxon>Glossata</taxon>
        <taxon>Ditrysia</taxon>
        <taxon>Papilionoidea</taxon>
        <taxon>Nymphalidae</taxon>
        <taxon>Satyrinae</taxon>
        <taxon>Satyrini</taxon>
        <taxon>Mycalesina</taxon>
        <taxon>Bicyclus</taxon>
    </lineage>
</organism>
<dbReference type="GO" id="GO:0005667">
    <property type="term" value="C:transcription regulator complex"/>
    <property type="evidence" value="ECO:0007669"/>
    <property type="project" value="TreeGrafter"/>
</dbReference>
<gene>
    <name evidence="6" type="primary">LOC112052572</name>
</gene>
<dbReference type="InterPro" id="IPR006578">
    <property type="entry name" value="MADF-dom"/>
</dbReference>